<proteinExistence type="inferred from homology"/>
<gene>
    <name evidence="3" type="ORF">D3M95_03600</name>
</gene>
<dbReference type="OrthoDB" id="117810at2"/>
<comment type="similarity">
    <text evidence="1">Belongs to the UPF0312 family.</text>
</comment>
<accession>A0A418Q7Y9</accession>
<reference evidence="3 4" key="1">
    <citation type="submission" date="2018-09" db="EMBL/GenBank/DDBJ databases">
        <title>Optimization and identification of Corynebacterium falsenii FN1-14 from fish paste.</title>
        <authorList>
            <person name="Daroonpunt R."/>
            <person name="Tanasupawat S."/>
        </authorList>
    </citation>
    <scope>NUCLEOTIDE SEQUENCE [LARGE SCALE GENOMIC DNA]</scope>
    <source>
        <strain evidence="3 4">FN1-14</strain>
    </source>
</reference>
<dbReference type="EMBL" id="QXJK01000003">
    <property type="protein sequence ID" value="RIX35611.1"/>
    <property type="molecule type" value="Genomic_DNA"/>
</dbReference>
<sequence>MRKAIITLGAVAIVVLALMGIGPLVMNFFNDRGLQTADITAGGEPASVGMNGTWHVVKGAGANHSQAGYTFDEKLPAGSKTTSGRTDNMERDNITGEFVVANDVLKEGGVKVDVASISSDVEKRDINVRNHILHTDEFPYATFTLTKPVDVADLPDNGTTVTKKVTGKLTLMGTTKQVTADLKILRTGPHVIVAGNIPFNRDDFGIKTPQFVASSIAQRGTIDLLLVLDQQ</sequence>
<dbReference type="SMART" id="SM00867">
    <property type="entry name" value="YceI"/>
    <property type="match status" value="1"/>
</dbReference>
<feature type="domain" description="Lipid/polyisoprenoid-binding YceI-like" evidence="2">
    <location>
        <begin position="53"/>
        <end position="229"/>
    </location>
</feature>
<dbReference type="PANTHER" id="PTHR34406:SF1">
    <property type="entry name" value="PROTEIN YCEI"/>
    <property type="match status" value="1"/>
</dbReference>
<protein>
    <submittedName>
        <fullName evidence="3">YceI family protein</fullName>
    </submittedName>
</protein>
<name>A0A418Q7Y9_9CORY</name>
<dbReference type="PANTHER" id="PTHR34406">
    <property type="entry name" value="PROTEIN YCEI"/>
    <property type="match status" value="1"/>
</dbReference>
<dbReference type="SUPFAM" id="SSF101874">
    <property type="entry name" value="YceI-like"/>
    <property type="match status" value="1"/>
</dbReference>
<evidence type="ECO:0000313" key="3">
    <source>
        <dbReference type="EMBL" id="RIX35611.1"/>
    </source>
</evidence>
<dbReference type="AlphaFoldDB" id="A0A418Q7Y9"/>
<keyword evidence="4" id="KW-1185">Reference proteome</keyword>
<dbReference type="InterPro" id="IPR007372">
    <property type="entry name" value="Lipid/polyisoprenoid-bd_YceI"/>
</dbReference>
<organism evidence="3 4">
    <name type="scientific">Corynebacterium falsenii</name>
    <dbReference type="NCBI Taxonomy" id="108486"/>
    <lineage>
        <taxon>Bacteria</taxon>
        <taxon>Bacillati</taxon>
        <taxon>Actinomycetota</taxon>
        <taxon>Actinomycetes</taxon>
        <taxon>Mycobacteriales</taxon>
        <taxon>Corynebacteriaceae</taxon>
        <taxon>Corynebacterium</taxon>
    </lineage>
</organism>
<dbReference type="STRING" id="1451189.CFAL_05250"/>
<evidence type="ECO:0000313" key="4">
    <source>
        <dbReference type="Proteomes" id="UP000285278"/>
    </source>
</evidence>
<dbReference type="Pfam" id="PF04264">
    <property type="entry name" value="YceI"/>
    <property type="match status" value="1"/>
</dbReference>
<dbReference type="Gene3D" id="2.40.128.110">
    <property type="entry name" value="Lipid/polyisoprenoid-binding, YceI-like"/>
    <property type="match status" value="1"/>
</dbReference>
<dbReference type="InterPro" id="IPR036761">
    <property type="entry name" value="TTHA0802/YceI-like_sf"/>
</dbReference>
<dbReference type="RefSeq" id="WP_025402649.1">
    <property type="nucleotide sequence ID" value="NZ_CBCRUA010000005.1"/>
</dbReference>
<comment type="caution">
    <text evidence="3">The sequence shown here is derived from an EMBL/GenBank/DDBJ whole genome shotgun (WGS) entry which is preliminary data.</text>
</comment>
<evidence type="ECO:0000256" key="1">
    <source>
        <dbReference type="ARBA" id="ARBA00008812"/>
    </source>
</evidence>
<evidence type="ECO:0000259" key="2">
    <source>
        <dbReference type="SMART" id="SM00867"/>
    </source>
</evidence>
<dbReference type="Proteomes" id="UP000285278">
    <property type="component" value="Unassembled WGS sequence"/>
</dbReference>